<organism evidence="2">
    <name type="scientific">Noctiluca scintillans</name>
    <name type="common">Sea sparkle</name>
    <name type="synonym">Red tide dinoflagellate</name>
    <dbReference type="NCBI Taxonomy" id="2966"/>
    <lineage>
        <taxon>Eukaryota</taxon>
        <taxon>Sar</taxon>
        <taxon>Alveolata</taxon>
        <taxon>Dinophyceae</taxon>
        <taxon>Noctilucales</taxon>
        <taxon>Noctilucaceae</taxon>
        <taxon>Noctiluca</taxon>
    </lineage>
</organism>
<proteinExistence type="predicted"/>
<protein>
    <submittedName>
        <fullName evidence="2">Uncharacterized protein</fullName>
    </submittedName>
</protein>
<feature type="region of interest" description="Disordered" evidence="1">
    <location>
        <begin position="84"/>
        <end position="105"/>
    </location>
</feature>
<gene>
    <name evidence="2" type="ORF">NSCI0253_LOCUS21017</name>
</gene>
<evidence type="ECO:0000313" key="2">
    <source>
        <dbReference type="EMBL" id="CAD8846667.1"/>
    </source>
</evidence>
<dbReference type="EMBL" id="HBFQ01029841">
    <property type="protein sequence ID" value="CAD8846667.1"/>
    <property type="molecule type" value="Transcribed_RNA"/>
</dbReference>
<reference evidence="2" key="1">
    <citation type="submission" date="2021-01" db="EMBL/GenBank/DDBJ databases">
        <authorList>
            <person name="Corre E."/>
            <person name="Pelletier E."/>
            <person name="Niang G."/>
            <person name="Scheremetjew M."/>
            <person name="Finn R."/>
            <person name="Kale V."/>
            <person name="Holt S."/>
            <person name="Cochrane G."/>
            <person name="Meng A."/>
            <person name="Brown T."/>
            <person name="Cohen L."/>
        </authorList>
    </citation>
    <scope>NUCLEOTIDE SEQUENCE</scope>
</reference>
<evidence type="ECO:0000256" key="1">
    <source>
        <dbReference type="SAM" id="MobiDB-lite"/>
    </source>
</evidence>
<dbReference type="AlphaFoldDB" id="A0A7S1A951"/>
<accession>A0A7S1A951</accession>
<feature type="compositionally biased region" description="Basic residues" evidence="1">
    <location>
        <begin position="94"/>
        <end position="105"/>
    </location>
</feature>
<sequence length="105" mass="11111">MLERASDAPNVCRSATVCRAVTLLGDGLCPSRSQQCDISCSLSIITNVGEGGCSWQLKVVSMHLLRQPASCTLHHNGGNTSGCAIAPAPSFSPRARRQRRSTSPD</sequence>
<name>A0A7S1A951_NOCSC</name>